<dbReference type="GO" id="GO:0015421">
    <property type="term" value="F:ABC-type oligopeptide transporter activity"/>
    <property type="evidence" value="ECO:0007669"/>
    <property type="project" value="TreeGrafter"/>
</dbReference>
<evidence type="ECO:0000256" key="2">
    <source>
        <dbReference type="ARBA" id="ARBA00022448"/>
    </source>
</evidence>
<keyword evidence="4" id="KW-0547">Nucleotide-binding</keyword>
<evidence type="ECO:0000313" key="13">
    <source>
        <dbReference type="Proteomes" id="UP000242084"/>
    </source>
</evidence>
<feature type="transmembrane region" description="Helical" evidence="9">
    <location>
        <begin position="20"/>
        <end position="43"/>
    </location>
</feature>
<dbReference type="InterPro" id="IPR036640">
    <property type="entry name" value="ABC1_TM_sf"/>
</dbReference>
<dbReference type="InterPro" id="IPR039421">
    <property type="entry name" value="Type_1_exporter"/>
</dbReference>
<dbReference type="InterPro" id="IPR003593">
    <property type="entry name" value="AAA+_ATPase"/>
</dbReference>
<organism evidence="12 13">
    <name type="scientific">Mammaliicoccus stepanovicii</name>
    <dbReference type="NCBI Taxonomy" id="643214"/>
    <lineage>
        <taxon>Bacteria</taxon>
        <taxon>Bacillati</taxon>
        <taxon>Bacillota</taxon>
        <taxon>Bacilli</taxon>
        <taxon>Bacillales</taxon>
        <taxon>Staphylococcaceae</taxon>
        <taxon>Mammaliicoccus</taxon>
    </lineage>
</organism>
<reference evidence="12 13" key="1">
    <citation type="submission" date="2017-06" db="EMBL/GenBank/DDBJ databases">
        <authorList>
            <consortium name="Pathogen Informatics"/>
        </authorList>
    </citation>
    <scope>NUCLEOTIDE SEQUENCE [LARGE SCALE GENOMIC DNA]</scope>
    <source>
        <strain evidence="12 13">NCTC13839</strain>
    </source>
</reference>
<feature type="transmembrane region" description="Helical" evidence="9">
    <location>
        <begin position="251"/>
        <end position="269"/>
    </location>
</feature>
<keyword evidence="13" id="KW-1185">Reference proteome</keyword>
<evidence type="ECO:0000256" key="7">
    <source>
        <dbReference type="ARBA" id="ARBA00023136"/>
    </source>
</evidence>
<evidence type="ECO:0000256" key="8">
    <source>
        <dbReference type="ARBA" id="ARBA00025074"/>
    </source>
</evidence>
<gene>
    <name evidence="12" type="primary">yheH</name>
    <name evidence="12" type="ORF">SAMEA4384403_01106</name>
</gene>
<evidence type="ECO:0000256" key="9">
    <source>
        <dbReference type="SAM" id="Phobius"/>
    </source>
</evidence>
<dbReference type="SUPFAM" id="SSF90123">
    <property type="entry name" value="ABC transporter transmembrane region"/>
    <property type="match status" value="1"/>
</dbReference>
<evidence type="ECO:0000259" key="11">
    <source>
        <dbReference type="PROSITE" id="PS50929"/>
    </source>
</evidence>
<keyword evidence="7 9" id="KW-0472">Membrane</keyword>
<dbReference type="AlphaFoldDB" id="A0A239Z2Q3"/>
<feature type="transmembrane region" description="Helical" evidence="9">
    <location>
        <begin position="163"/>
        <end position="181"/>
    </location>
</feature>
<dbReference type="InterPro" id="IPR011527">
    <property type="entry name" value="ABC1_TM_dom"/>
</dbReference>
<dbReference type="GO" id="GO:0016887">
    <property type="term" value="F:ATP hydrolysis activity"/>
    <property type="evidence" value="ECO:0007669"/>
    <property type="project" value="InterPro"/>
</dbReference>
<feature type="transmembrane region" description="Helical" evidence="9">
    <location>
        <begin position="131"/>
        <end position="157"/>
    </location>
</feature>
<dbReference type="SMART" id="SM00382">
    <property type="entry name" value="AAA"/>
    <property type="match status" value="1"/>
</dbReference>
<dbReference type="Gene3D" id="1.20.1560.10">
    <property type="entry name" value="ABC transporter type 1, transmembrane domain"/>
    <property type="match status" value="1"/>
</dbReference>
<dbReference type="PANTHER" id="PTHR43394">
    <property type="entry name" value="ATP-DEPENDENT PERMEASE MDL1, MITOCHONDRIAL"/>
    <property type="match status" value="1"/>
</dbReference>
<dbReference type="OrthoDB" id="9770415at2"/>
<dbReference type="GO" id="GO:0005524">
    <property type="term" value="F:ATP binding"/>
    <property type="evidence" value="ECO:0007669"/>
    <property type="project" value="UniProtKB-KW"/>
</dbReference>
<keyword evidence="2" id="KW-0813">Transport</keyword>
<evidence type="ECO:0000256" key="3">
    <source>
        <dbReference type="ARBA" id="ARBA00022692"/>
    </source>
</evidence>
<evidence type="ECO:0000256" key="1">
    <source>
        <dbReference type="ARBA" id="ARBA00004651"/>
    </source>
</evidence>
<dbReference type="Pfam" id="PF00005">
    <property type="entry name" value="ABC_tran"/>
    <property type="match status" value="1"/>
</dbReference>
<dbReference type="Gene3D" id="3.40.50.300">
    <property type="entry name" value="P-loop containing nucleotide triphosphate hydrolases"/>
    <property type="match status" value="1"/>
</dbReference>
<dbReference type="PROSITE" id="PS50893">
    <property type="entry name" value="ABC_TRANSPORTER_2"/>
    <property type="match status" value="1"/>
</dbReference>
<evidence type="ECO:0000256" key="6">
    <source>
        <dbReference type="ARBA" id="ARBA00022989"/>
    </source>
</evidence>
<feature type="transmembrane region" description="Helical" evidence="9">
    <location>
        <begin position="55"/>
        <end position="77"/>
    </location>
</feature>
<dbReference type="FunFam" id="3.40.50.300:FF:000287">
    <property type="entry name" value="Multidrug ABC transporter ATP-binding protein"/>
    <property type="match status" value="1"/>
</dbReference>
<name>A0A239Z2Q3_9STAP</name>
<comment type="subcellular location">
    <subcellularLocation>
        <location evidence="1">Cell membrane</location>
        <topology evidence="1">Multi-pass membrane protein</topology>
    </subcellularLocation>
</comment>
<evidence type="ECO:0000259" key="10">
    <source>
        <dbReference type="PROSITE" id="PS50893"/>
    </source>
</evidence>
<feature type="domain" description="ABC transmembrane type-1" evidence="11">
    <location>
        <begin position="19"/>
        <end position="309"/>
    </location>
</feature>
<keyword evidence="5" id="KW-0067">ATP-binding</keyword>
<protein>
    <submittedName>
        <fullName evidence="12">Multidrug ABC transporter ATPase</fullName>
        <ecNumber evidence="12">3.6.3.-</ecNumber>
    </submittedName>
</protein>
<dbReference type="EC" id="3.6.3.-" evidence="12"/>
<accession>A0A239Z2Q3</accession>
<evidence type="ECO:0000256" key="5">
    <source>
        <dbReference type="ARBA" id="ARBA00022840"/>
    </source>
</evidence>
<dbReference type="PANTHER" id="PTHR43394:SF1">
    <property type="entry name" value="ATP-BINDING CASSETTE SUB-FAMILY B MEMBER 10, MITOCHONDRIAL"/>
    <property type="match status" value="1"/>
</dbReference>
<dbReference type="InterPro" id="IPR003439">
    <property type="entry name" value="ABC_transporter-like_ATP-bd"/>
</dbReference>
<dbReference type="GO" id="GO:0005886">
    <property type="term" value="C:plasma membrane"/>
    <property type="evidence" value="ECO:0007669"/>
    <property type="project" value="UniProtKB-SubCell"/>
</dbReference>
<dbReference type="SUPFAM" id="SSF52540">
    <property type="entry name" value="P-loop containing nucleoside triphosphate hydrolases"/>
    <property type="match status" value="1"/>
</dbReference>
<dbReference type="EMBL" id="LT906462">
    <property type="protein sequence ID" value="SNV65250.1"/>
    <property type="molecule type" value="Genomic_DNA"/>
</dbReference>
<dbReference type="Proteomes" id="UP000242084">
    <property type="component" value="Chromosome 1"/>
</dbReference>
<dbReference type="CDD" id="cd18544">
    <property type="entry name" value="ABC_6TM_TmrA_like"/>
    <property type="match status" value="1"/>
</dbReference>
<keyword evidence="12" id="KW-0378">Hydrolase</keyword>
<dbReference type="Pfam" id="PF00664">
    <property type="entry name" value="ABC_membrane"/>
    <property type="match status" value="1"/>
</dbReference>
<dbReference type="PROSITE" id="PS50929">
    <property type="entry name" value="ABC_TM1F"/>
    <property type="match status" value="1"/>
</dbReference>
<keyword evidence="3 9" id="KW-0812">Transmembrane</keyword>
<dbReference type="InterPro" id="IPR027417">
    <property type="entry name" value="P-loop_NTPase"/>
</dbReference>
<sequence>MSIIKQLFPYISKYKTRFIIGTIILIFAVLFELLGPLVAMYIIDHYVKSNASDIIQLQPVLLLLSLFFGLSLAHAIFSYFQTIVLQRAGSDVIKELRITLFQHVQKLPIKYFDNLPAGKVVARITNDTQMILELFTVILPNFLSAFITMAGVIIAIYFINVKIGTIALITIPIVLLWMIWYQKVTGKYNHIIREKNSDMNALINESINGMSIIQSFRQEKQIMEDFDEMNNAYLENYKRIVRFDSLTEHNLLSAIRSIVFVFLIVIFGQQFLSDAVAISVGTLYILVNYITRLFDPLFGVLNVLGQLEQARVSCVRVFEMMNIEEEKLPEHVVKLPNQIKGEVSFNDVSFAYNKEEYVLNHIDIKAKPGETIALVGHTGSGKSSIMNLLFRFYDPSKGTIEIDGIPTIQMDKQDMRRHMGIVLQDPYLYTGTILSNITLNDPKVTREQAIKSLDAVGGDRILEHFEKGIDEPVIERGRTLSSGQRQIISFARALAFNPEILILDEATSSIDSETEAIIQKAMTILSKDRTSFIIAHRLSTIKHADQIIVLDKGEIVEKGTHNELIESKGQYYKMYQMQSLTNQS</sequence>
<feature type="domain" description="ABC transporter" evidence="10">
    <location>
        <begin position="343"/>
        <end position="577"/>
    </location>
</feature>
<evidence type="ECO:0000256" key="4">
    <source>
        <dbReference type="ARBA" id="ARBA00022741"/>
    </source>
</evidence>
<proteinExistence type="predicted"/>
<evidence type="ECO:0000313" key="12">
    <source>
        <dbReference type="EMBL" id="SNV65250.1"/>
    </source>
</evidence>
<dbReference type="KEGG" id="sste:SAMEA4384403_1106"/>
<comment type="function">
    <text evidence="8">May be involved in multidrug export. Transmembrane domains (TMD) form a pore in the cell membrane and the ATP-binding domain (NBD) is responsible for energy generation.</text>
</comment>
<dbReference type="RefSeq" id="WP_095087577.1">
    <property type="nucleotide sequence ID" value="NZ_BMDM01000002.1"/>
</dbReference>
<keyword evidence="6 9" id="KW-1133">Transmembrane helix</keyword>